<dbReference type="InterPro" id="IPR046378">
    <property type="entry name" value="DAXX_histone-bd"/>
</dbReference>
<feature type="compositionally biased region" description="Low complexity" evidence="2">
    <location>
        <begin position="1"/>
        <end position="10"/>
    </location>
</feature>
<accession>A0A834M4Z2</accession>
<dbReference type="Pfam" id="PF20920">
    <property type="entry name" value="DAXX_hist_bd"/>
    <property type="match status" value="1"/>
</dbReference>
<dbReference type="Proteomes" id="UP000625711">
    <property type="component" value="Unassembled WGS sequence"/>
</dbReference>
<evidence type="ECO:0000313" key="5">
    <source>
        <dbReference type="Proteomes" id="UP000625711"/>
    </source>
</evidence>
<evidence type="ECO:0000259" key="3">
    <source>
        <dbReference type="Pfam" id="PF20920"/>
    </source>
</evidence>
<organism evidence="4 5">
    <name type="scientific">Rhynchophorus ferrugineus</name>
    <name type="common">Red palm weevil</name>
    <name type="synonym">Curculio ferrugineus</name>
    <dbReference type="NCBI Taxonomy" id="354439"/>
    <lineage>
        <taxon>Eukaryota</taxon>
        <taxon>Metazoa</taxon>
        <taxon>Ecdysozoa</taxon>
        <taxon>Arthropoda</taxon>
        <taxon>Hexapoda</taxon>
        <taxon>Insecta</taxon>
        <taxon>Pterygota</taxon>
        <taxon>Neoptera</taxon>
        <taxon>Endopterygota</taxon>
        <taxon>Coleoptera</taxon>
        <taxon>Polyphaga</taxon>
        <taxon>Cucujiformia</taxon>
        <taxon>Curculionidae</taxon>
        <taxon>Dryophthorinae</taxon>
        <taxon>Rhynchophorus</taxon>
    </lineage>
</organism>
<keyword evidence="1" id="KW-0175">Coiled coil</keyword>
<feature type="coiled-coil region" evidence="1">
    <location>
        <begin position="270"/>
        <end position="297"/>
    </location>
</feature>
<feature type="region of interest" description="Disordered" evidence="2">
    <location>
        <begin position="141"/>
        <end position="183"/>
    </location>
</feature>
<reference evidence="4" key="1">
    <citation type="submission" date="2020-08" db="EMBL/GenBank/DDBJ databases">
        <title>Genome sequencing and assembly of the red palm weevil Rhynchophorus ferrugineus.</title>
        <authorList>
            <person name="Dias G.B."/>
            <person name="Bergman C.M."/>
            <person name="Manee M."/>
        </authorList>
    </citation>
    <scope>NUCLEOTIDE SEQUENCE</scope>
    <source>
        <strain evidence="4">AA-2017</strain>
        <tissue evidence="4">Whole larva</tissue>
    </source>
</reference>
<feature type="region of interest" description="Disordered" evidence="2">
    <location>
        <begin position="1"/>
        <end position="24"/>
    </location>
</feature>
<feature type="compositionally biased region" description="Basic and acidic residues" evidence="2">
    <location>
        <begin position="457"/>
        <end position="466"/>
    </location>
</feature>
<gene>
    <name evidence="4" type="ORF">GWI33_018620</name>
</gene>
<dbReference type="InterPro" id="IPR046426">
    <property type="entry name" value="DAXX_histone-bd_sf"/>
</dbReference>
<evidence type="ECO:0000256" key="2">
    <source>
        <dbReference type="SAM" id="MobiDB-lite"/>
    </source>
</evidence>
<evidence type="ECO:0000256" key="1">
    <source>
        <dbReference type="SAM" id="Coils"/>
    </source>
</evidence>
<name>A0A834M4Z2_RHYFE</name>
<dbReference type="EMBL" id="JAACXV010014339">
    <property type="protein sequence ID" value="KAF7268156.1"/>
    <property type="molecule type" value="Genomic_DNA"/>
</dbReference>
<feature type="compositionally biased region" description="Polar residues" evidence="2">
    <location>
        <begin position="106"/>
        <end position="115"/>
    </location>
</feature>
<dbReference type="OrthoDB" id="7492809at2759"/>
<feature type="region of interest" description="Disordered" evidence="2">
    <location>
        <begin position="457"/>
        <end position="508"/>
    </location>
</feature>
<evidence type="ECO:0000313" key="4">
    <source>
        <dbReference type="EMBL" id="KAF7268156.1"/>
    </source>
</evidence>
<dbReference type="AlphaFoldDB" id="A0A834M4Z2"/>
<proteinExistence type="predicted"/>
<feature type="domain" description="Daxx histone-binding" evidence="3">
    <location>
        <begin position="373"/>
        <end position="454"/>
    </location>
</feature>
<feature type="compositionally biased region" description="Basic and acidic residues" evidence="2">
    <location>
        <begin position="489"/>
        <end position="508"/>
    </location>
</feature>
<keyword evidence="5" id="KW-1185">Reference proteome</keyword>
<feature type="compositionally biased region" description="Low complexity" evidence="2">
    <location>
        <begin position="153"/>
        <end position="166"/>
    </location>
</feature>
<sequence>MSTEIISLSSSDEEDNIKPPPLKKPKTLNLTECTLSIVPVKKKTEEEISVVIDSDEEIEEKSQIEVANCDPQIVNNKHSSNEFKEDVDLITLTDDEIDEYVEDVRNNGSETNGTSEDTETSLKDNVITNNFVEKCGNSIMINDSDEEPEKQNGENNNNQVNRNSVENGEETRQDEVKPSTSQGKTLRVNNLFKEFLQLVQDKVTGSTFEEMLPTKMPVIQKYFNKYDIKKSVNSNAANCAVISFHKVCKELKAHIYQTTVEIEEDDVRKVKMLEKTIHLLTKKIKQLEETEVNFEADNNSAYIQLDRYQVRLSKVYKKYCEYLKQNPYIGRPIYDRITFVSSNCNIINLALTKKYNNSVHFPSYYELRKYIKKVVDKHKLDLTEDDIDIESKKCFKSLGSILQKKRRQELYDSHLTFIETSEDPAKNDVSLDNALRKSQKEGEEKIKEVCQRFVDLEDRGEDHVSTEGDSSVSESEEVDELNNRSHKIKEKEEEKNEPNKEKEVLSDS</sequence>
<comment type="caution">
    <text evidence="4">The sequence shown here is derived from an EMBL/GenBank/DDBJ whole genome shotgun (WGS) entry which is preliminary data.</text>
</comment>
<feature type="region of interest" description="Disordered" evidence="2">
    <location>
        <begin position="104"/>
        <end position="125"/>
    </location>
</feature>
<dbReference type="Gene3D" id="1.20.58.2170">
    <property type="match status" value="1"/>
</dbReference>
<protein>
    <recommendedName>
        <fullName evidence="3">Daxx histone-binding domain-containing protein</fullName>
    </recommendedName>
</protein>
<dbReference type="GO" id="GO:0042393">
    <property type="term" value="F:histone binding"/>
    <property type="evidence" value="ECO:0007669"/>
    <property type="project" value="InterPro"/>
</dbReference>